<name>K1Q1J6_MAGGI</name>
<dbReference type="InParanoid" id="K1Q1J6"/>
<protein>
    <submittedName>
        <fullName evidence="1">Uncharacterized protein</fullName>
    </submittedName>
</protein>
<proteinExistence type="predicted"/>
<sequence length="118" mass="13672">MWDGWVGILDESQSQPQVIDVQKVPSCPASKKKWLEDAIAKKCSSKNVALKYHCLLNHWRNQSFVFCGEDKHIIGFFCPEYDEKRGKIQENYDFRCPGLINASVLIYRSSQVFHCKCI</sequence>
<reference evidence="1" key="1">
    <citation type="journal article" date="2012" name="Nature">
        <title>The oyster genome reveals stress adaptation and complexity of shell formation.</title>
        <authorList>
            <person name="Zhang G."/>
            <person name="Fang X."/>
            <person name="Guo X."/>
            <person name="Li L."/>
            <person name="Luo R."/>
            <person name="Xu F."/>
            <person name="Yang P."/>
            <person name="Zhang L."/>
            <person name="Wang X."/>
            <person name="Qi H."/>
            <person name="Xiong Z."/>
            <person name="Que H."/>
            <person name="Xie Y."/>
            <person name="Holland P.W."/>
            <person name="Paps J."/>
            <person name="Zhu Y."/>
            <person name="Wu F."/>
            <person name="Chen Y."/>
            <person name="Wang J."/>
            <person name="Peng C."/>
            <person name="Meng J."/>
            <person name="Yang L."/>
            <person name="Liu J."/>
            <person name="Wen B."/>
            <person name="Zhang N."/>
            <person name="Huang Z."/>
            <person name="Zhu Q."/>
            <person name="Feng Y."/>
            <person name="Mount A."/>
            <person name="Hedgecock D."/>
            <person name="Xu Z."/>
            <person name="Liu Y."/>
            <person name="Domazet-Loso T."/>
            <person name="Du Y."/>
            <person name="Sun X."/>
            <person name="Zhang S."/>
            <person name="Liu B."/>
            <person name="Cheng P."/>
            <person name="Jiang X."/>
            <person name="Li J."/>
            <person name="Fan D."/>
            <person name="Wang W."/>
            <person name="Fu W."/>
            <person name="Wang T."/>
            <person name="Wang B."/>
            <person name="Zhang J."/>
            <person name="Peng Z."/>
            <person name="Li Y."/>
            <person name="Li N."/>
            <person name="Wang J."/>
            <person name="Chen M."/>
            <person name="He Y."/>
            <person name="Tan F."/>
            <person name="Song X."/>
            <person name="Zheng Q."/>
            <person name="Huang R."/>
            <person name="Yang H."/>
            <person name="Du X."/>
            <person name="Chen L."/>
            <person name="Yang M."/>
            <person name="Gaffney P.M."/>
            <person name="Wang S."/>
            <person name="Luo L."/>
            <person name="She Z."/>
            <person name="Ming Y."/>
            <person name="Huang W."/>
            <person name="Zhang S."/>
            <person name="Huang B."/>
            <person name="Zhang Y."/>
            <person name="Qu T."/>
            <person name="Ni P."/>
            <person name="Miao G."/>
            <person name="Wang J."/>
            <person name="Wang Q."/>
            <person name="Steinberg C.E."/>
            <person name="Wang H."/>
            <person name="Li N."/>
            <person name="Qian L."/>
            <person name="Zhang G."/>
            <person name="Li Y."/>
            <person name="Yang H."/>
            <person name="Liu X."/>
            <person name="Wang J."/>
            <person name="Yin Y."/>
            <person name="Wang J."/>
        </authorList>
    </citation>
    <scope>NUCLEOTIDE SEQUENCE [LARGE SCALE GENOMIC DNA]</scope>
    <source>
        <strain evidence="1">05x7-T-G4-1.051#20</strain>
    </source>
</reference>
<dbReference type="EMBL" id="JH815910">
    <property type="protein sequence ID" value="EKC22685.1"/>
    <property type="molecule type" value="Genomic_DNA"/>
</dbReference>
<gene>
    <name evidence="1" type="ORF">CGI_10001706</name>
</gene>
<evidence type="ECO:0000313" key="1">
    <source>
        <dbReference type="EMBL" id="EKC22685.1"/>
    </source>
</evidence>
<dbReference type="HOGENOM" id="CLU_2111211_0_0_1"/>
<dbReference type="AlphaFoldDB" id="K1Q1J6"/>
<organism evidence="1">
    <name type="scientific">Magallana gigas</name>
    <name type="common">Pacific oyster</name>
    <name type="synonym">Crassostrea gigas</name>
    <dbReference type="NCBI Taxonomy" id="29159"/>
    <lineage>
        <taxon>Eukaryota</taxon>
        <taxon>Metazoa</taxon>
        <taxon>Spiralia</taxon>
        <taxon>Lophotrochozoa</taxon>
        <taxon>Mollusca</taxon>
        <taxon>Bivalvia</taxon>
        <taxon>Autobranchia</taxon>
        <taxon>Pteriomorphia</taxon>
        <taxon>Ostreida</taxon>
        <taxon>Ostreoidea</taxon>
        <taxon>Ostreidae</taxon>
        <taxon>Magallana</taxon>
    </lineage>
</organism>
<accession>K1Q1J6</accession>